<organism evidence="1 2">
    <name type="scientific">Streptomyces chitinivorans</name>
    <dbReference type="NCBI Taxonomy" id="1257027"/>
    <lineage>
        <taxon>Bacteria</taxon>
        <taxon>Bacillati</taxon>
        <taxon>Actinomycetota</taxon>
        <taxon>Actinomycetes</taxon>
        <taxon>Kitasatosporales</taxon>
        <taxon>Streptomycetaceae</taxon>
        <taxon>Streptomyces</taxon>
    </lineage>
</organism>
<reference evidence="1 2" key="1">
    <citation type="submission" date="2024-10" db="EMBL/GenBank/DDBJ databases">
        <authorList>
            <person name="Cho J.-C."/>
        </authorList>
    </citation>
    <scope>NUCLEOTIDE SEQUENCE [LARGE SCALE GENOMIC DNA]</scope>
    <source>
        <strain evidence="1 2">KCTC29696</strain>
    </source>
</reference>
<dbReference type="SUPFAM" id="SSF48452">
    <property type="entry name" value="TPR-like"/>
    <property type="match status" value="1"/>
</dbReference>
<keyword evidence="2" id="KW-1185">Reference proteome</keyword>
<dbReference type="Proteomes" id="UP001607069">
    <property type="component" value="Unassembled WGS sequence"/>
</dbReference>
<accession>A0ABW7I166</accession>
<evidence type="ECO:0008006" key="3">
    <source>
        <dbReference type="Google" id="ProtNLM"/>
    </source>
</evidence>
<dbReference type="EMBL" id="JBIHMK010000181">
    <property type="protein sequence ID" value="MFH0251900.1"/>
    <property type="molecule type" value="Genomic_DNA"/>
</dbReference>
<evidence type="ECO:0000313" key="1">
    <source>
        <dbReference type="EMBL" id="MFH0251900.1"/>
    </source>
</evidence>
<comment type="caution">
    <text evidence="1">The sequence shown here is derived from an EMBL/GenBank/DDBJ whole genome shotgun (WGS) entry which is preliminary data.</text>
</comment>
<dbReference type="InterPro" id="IPR011990">
    <property type="entry name" value="TPR-like_helical_dom_sf"/>
</dbReference>
<name>A0ABW7I166_9ACTN</name>
<gene>
    <name evidence="1" type="ORF">ACG5V6_27290</name>
</gene>
<proteinExistence type="predicted"/>
<protein>
    <recommendedName>
        <fullName evidence="3">Tetratricopeptide repeat protein</fullName>
    </recommendedName>
</protein>
<dbReference type="RefSeq" id="WP_279951301.1">
    <property type="nucleotide sequence ID" value="NZ_BAABEN010000006.1"/>
</dbReference>
<evidence type="ECO:0000313" key="2">
    <source>
        <dbReference type="Proteomes" id="UP001607069"/>
    </source>
</evidence>
<sequence>MRTKRPGAAPRAWPGIPRLRPGAAREAEARTALTGCVRACADRLAELTGPSAGSGGRPEPGRTRLVAALAALIAAHTGTTGRSLGPAADEAGKEAFDTLLRAGDAALDAAFDAQTPPAGETAGRAAGHTAADARDLRLALLLSDTALTVRRNSRAAWLLRARALEGLGRRAEAAGAYERHLTLSEPGPGARAAAAHLVTLTERQKCLTDALRLFPADDCSEARAFAGAAGGDLPAAEVRAAFTAYMDHRLRERGAADPAVRDLAALYAAYCRLDGRDRMPDPLLGGGPGGAGDGEPLAVGDLRNAVAGRTVCLVANSPRLAEHVPDAGIDAYDLVVRCDAFPLDVPGAGERTDIHALSHRTTARLDHRVGIRLVFGDPADEWLSAVRRLVPGAQRRVGDASLRHPVTDPALIGESAAGPGPTTAFTVLRLLDFLGVCPVVDLIGFGLPGPGRLRTAERAWVEARAEDSTRTRISLR</sequence>